<dbReference type="Gene3D" id="1.20.1270.60">
    <property type="entry name" value="Arfaptin homology (AH) domain/BAR domain"/>
    <property type="match status" value="1"/>
</dbReference>
<dbReference type="Pfam" id="PF09325">
    <property type="entry name" value="Vps5"/>
    <property type="match status" value="1"/>
</dbReference>
<evidence type="ECO:0000313" key="3">
    <source>
        <dbReference type="EnsemblMetazoa" id="CLYHEMP016826.1"/>
    </source>
</evidence>
<dbReference type="InterPro" id="IPR015404">
    <property type="entry name" value="Vps5_C"/>
</dbReference>
<accession>A0A7M5X2L8</accession>
<keyword evidence="4" id="KW-1185">Reference proteome</keyword>
<proteinExistence type="predicted"/>
<sequence length="279" mass="32142">FCIIVSQLVKGDEYAQDCKRIAKFMQDLAAHPSFQNDENLKNFLTEEQAPARAAVKRGLLDSFINVVDNARFHHFPDSDEEFQGWRDNTNTLLTHLKQLHMIKEKLLMIENGHSASYGNLSKTFSNSNLMDIQQSKPLMRFIGQFADTLEDTMKHGQSSTFISEDTLGTAIELYTRYMQACQTMLFRRTTKMVELDNAKKALAKAKPKNQEQLQQAKDDAEKAFEEITEVMRKEYEDFNTKRIQFFQQSLEALAERKIEEHKTTSDLLSKVIVELKAAV</sequence>
<dbReference type="InterPro" id="IPR027267">
    <property type="entry name" value="AH/BAR_dom_sf"/>
</dbReference>
<dbReference type="EnsemblMetazoa" id="CLYHEMT016826.1">
    <property type="protein sequence ID" value="CLYHEMP016826.1"/>
    <property type="gene ID" value="CLYHEMG016826"/>
</dbReference>
<evidence type="ECO:0000259" key="2">
    <source>
        <dbReference type="Pfam" id="PF09325"/>
    </source>
</evidence>
<feature type="coiled-coil region" evidence="1">
    <location>
        <begin position="206"/>
        <end position="233"/>
    </location>
</feature>
<name>A0A7M5X2L8_9CNID</name>
<dbReference type="PANTHER" id="PTHR45850:SF2">
    <property type="entry name" value="SORTING NEXIN-5-LIKE"/>
    <property type="match status" value="1"/>
</dbReference>
<keyword evidence="1" id="KW-0175">Coiled coil</keyword>
<organism evidence="3 4">
    <name type="scientific">Clytia hemisphaerica</name>
    <dbReference type="NCBI Taxonomy" id="252671"/>
    <lineage>
        <taxon>Eukaryota</taxon>
        <taxon>Metazoa</taxon>
        <taxon>Cnidaria</taxon>
        <taxon>Hydrozoa</taxon>
        <taxon>Hydroidolina</taxon>
        <taxon>Leptothecata</taxon>
        <taxon>Obeliida</taxon>
        <taxon>Clytiidae</taxon>
        <taxon>Clytia</taxon>
    </lineage>
</organism>
<dbReference type="OrthoDB" id="9976382at2759"/>
<dbReference type="Proteomes" id="UP000594262">
    <property type="component" value="Unplaced"/>
</dbReference>
<dbReference type="AlphaFoldDB" id="A0A7M5X2L8"/>
<dbReference type="SUPFAM" id="SSF103657">
    <property type="entry name" value="BAR/IMD domain-like"/>
    <property type="match status" value="1"/>
</dbReference>
<protein>
    <recommendedName>
        <fullName evidence="2">Sorting nexin/Vps5-like C-terminal domain-containing protein</fullName>
    </recommendedName>
</protein>
<dbReference type="PANTHER" id="PTHR45850">
    <property type="entry name" value="SORTING NEXIN FAMILY MEMBER"/>
    <property type="match status" value="1"/>
</dbReference>
<evidence type="ECO:0000256" key="1">
    <source>
        <dbReference type="SAM" id="Coils"/>
    </source>
</evidence>
<feature type="domain" description="Sorting nexin/Vps5-like C-terminal" evidence="2">
    <location>
        <begin position="61"/>
        <end position="267"/>
    </location>
</feature>
<evidence type="ECO:0000313" key="4">
    <source>
        <dbReference type="Proteomes" id="UP000594262"/>
    </source>
</evidence>
<reference evidence="3" key="1">
    <citation type="submission" date="2021-01" db="UniProtKB">
        <authorList>
            <consortium name="EnsemblMetazoa"/>
        </authorList>
    </citation>
    <scope>IDENTIFICATION</scope>
</reference>